<evidence type="ECO:0000259" key="1">
    <source>
        <dbReference type="SMART" id="SM00849"/>
    </source>
</evidence>
<dbReference type="Proteomes" id="UP000294508">
    <property type="component" value="Unassembled WGS sequence"/>
</dbReference>
<gene>
    <name evidence="2" type="ORF">EV652_12089</name>
</gene>
<evidence type="ECO:0000313" key="2">
    <source>
        <dbReference type="EMBL" id="TCO16596.1"/>
    </source>
</evidence>
<dbReference type="PANTHER" id="PTHR43546">
    <property type="entry name" value="UPF0173 METAL-DEPENDENT HYDROLASE MJ1163-RELATED"/>
    <property type="match status" value="1"/>
</dbReference>
<dbReference type="Pfam" id="PF13483">
    <property type="entry name" value="Lactamase_B_3"/>
    <property type="match status" value="1"/>
</dbReference>
<dbReference type="EMBL" id="SLWN01000020">
    <property type="protein sequence ID" value="TCO16596.1"/>
    <property type="molecule type" value="Genomic_DNA"/>
</dbReference>
<dbReference type="AlphaFoldDB" id="A0A4R2GZ94"/>
<sequence>MKVSRRGIITGAAAVGATGVIGVAVRGEAATADIATTDATADAATAGTATSEAATAKATQERQPVELTWFGTHAWQIRSGKSVVLTDPWITRFKTGTFTPEGADPKTKLVIKPDVIDRHISTADAILVHHGHYDHMADVPYVAKKTKATVLGTESHVNMLRAMRTPADLLSPVRGGEYLPFEGFTIEVFPSLHSCSGRHHTYAYPGYRLNGVPPRPRMIEDLLEGGTLAYVITIGGTRILSLSTANFDPNALRDLQVDVVFAAPGGEPGITDRLLQTIKPVKKVIATHWDDFDLPLDKPGVPWTDLTKLRTSVETAGAEFVVLDHLEKITL</sequence>
<dbReference type="SUPFAM" id="SSF56281">
    <property type="entry name" value="Metallo-hydrolase/oxidoreductase"/>
    <property type="match status" value="1"/>
</dbReference>
<dbReference type="PANTHER" id="PTHR43546:SF3">
    <property type="entry name" value="UPF0173 METAL-DEPENDENT HYDROLASE MJ1163"/>
    <property type="match status" value="1"/>
</dbReference>
<dbReference type="PROSITE" id="PS51318">
    <property type="entry name" value="TAT"/>
    <property type="match status" value="1"/>
</dbReference>
<keyword evidence="3" id="KW-1185">Reference proteome</keyword>
<accession>A0A4R2GZ94</accession>
<feature type="domain" description="Metallo-beta-lactamase" evidence="1">
    <location>
        <begin position="71"/>
        <end position="266"/>
    </location>
</feature>
<comment type="caution">
    <text evidence="2">The sequence shown here is derived from an EMBL/GenBank/DDBJ whole genome shotgun (WGS) entry which is preliminary data.</text>
</comment>
<name>A0A4R2GZ94_9ACTN</name>
<proteinExistence type="predicted"/>
<dbReference type="RefSeq" id="WP_242002294.1">
    <property type="nucleotide sequence ID" value="NZ_SLWN01000020.1"/>
</dbReference>
<reference evidence="2 3" key="1">
    <citation type="journal article" date="2015" name="Stand. Genomic Sci.">
        <title>Genomic Encyclopedia of Bacterial and Archaeal Type Strains, Phase III: the genomes of soil and plant-associated and newly described type strains.</title>
        <authorList>
            <person name="Whitman W.B."/>
            <person name="Woyke T."/>
            <person name="Klenk H.P."/>
            <person name="Zhou Y."/>
            <person name="Lilburn T.G."/>
            <person name="Beck B.J."/>
            <person name="De Vos P."/>
            <person name="Vandamme P."/>
            <person name="Eisen J.A."/>
            <person name="Garrity G."/>
            <person name="Hugenholtz P."/>
            <person name="Kyrpides N.C."/>
        </authorList>
    </citation>
    <scope>NUCLEOTIDE SEQUENCE [LARGE SCALE GENOMIC DNA]</scope>
    <source>
        <strain evidence="2 3">VKM Ac-2572</strain>
    </source>
</reference>
<dbReference type="InterPro" id="IPR036866">
    <property type="entry name" value="RibonucZ/Hydroxyglut_hydro"/>
</dbReference>
<organism evidence="2 3">
    <name type="scientific">Kribbella steppae</name>
    <dbReference type="NCBI Taxonomy" id="2512223"/>
    <lineage>
        <taxon>Bacteria</taxon>
        <taxon>Bacillati</taxon>
        <taxon>Actinomycetota</taxon>
        <taxon>Actinomycetes</taxon>
        <taxon>Propionibacteriales</taxon>
        <taxon>Kribbellaceae</taxon>
        <taxon>Kribbella</taxon>
    </lineage>
</organism>
<dbReference type="InterPro" id="IPR050114">
    <property type="entry name" value="UPF0173_UPF0282_UlaG_hydrolase"/>
</dbReference>
<evidence type="ECO:0000313" key="3">
    <source>
        <dbReference type="Proteomes" id="UP000294508"/>
    </source>
</evidence>
<dbReference type="Gene3D" id="3.60.15.10">
    <property type="entry name" value="Ribonuclease Z/Hydroxyacylglutathione hydrolase-like"/>
    <property type="match status" value="1"/>
</dbReference>
<dbReference type="InterPro" id="IPR006311">
    <property type="entry name" value="TAT_signal"/>
</dbReference>
<dbReference type="InterPro" id="IPR001279">
    <property type="entry name" value="Metallo-B-lactamas"/>
</dbReference>
<dbReference type="SMART" id="SM00849">
    <property type="entry name" value="Lactamase_B"/>
    <property type="match status" value="1"/>
</dbReference>
<protein>
    <submittedName>
        <fullName evidence="2">L-ascorbate metabolism protein UlaG (Beta-lactamase superfamily)</fullName>
    </submittedName>
</protein>